<proteinExistence type="predicted"/>
<evidence type="ECO:0000313" key="2">
    <source>
        <dbReference type="Proteomes" id="UP000652761"/>
    </source>
</evidence>
<sequence>MLADPTPLRPRAIHFSEPSYLPAWEVRPKSPPMSSFYQAEPVHPPCERSYSMEQPRSLIPTHHVTSPSDFLAEWATMKKELHDLRRQIDPRKVTESVPHKYDRHLMAYLFRKSLDGPALEWFYSLPPEEAEDFRIVQEWFLQQFQDRGGPEYSFVDLVAKKMKSDEEFLVYADRSLSLAAKVRCPMPEEEKIKLLISNATPTYRAILAMNDITTMHQLYSRARFIQTQLKDSPIHSMFETPKSRYPKKPQGPVTEGIQTNEQVVLGEFPTELVTSEAHPYPHRNLKWLIEEIGVVEEMIRRKYSAYD</sequence>
<comment type="caution">
    <text evidence="1">The sequence shown here is derived from an EMBL/GenBank/DDBJ whole genome shotgun (WGS) entry which is preliminary data.</text>
</comment>
<evidence type="ECO:0008006" key="3">
    <source>
        <dbReference type="Google" id="ProtNLM"/>
    </source>
</evidence>
<protein>
    <recommendedName>
        <fullName evidence="3">Retrotransposon gag domain-containing protein</fullName>
    </recommendedName>
</protein>
<accession>A0A843URT8</accession>
<dbReference type="OrthoDB" id="425619at2759"/>
<dbReference type="EMBL" id="NMUH01000870">
    <property type="protein sequence ID" value="MQL86081.1"/>
    <property type="molecule type" value="Genomic_DNA"/>
</dbReference>
<keyword evidence="2" id="KW-1185">Reference proteome</keyword>
<reference evidence="1" key="1">
    <citation type="submission" date="2017-07" db="EMBL/GenBank/DDBJ databases">
        <title>Taro Niue Genome Assembly and Annotation.</title>
        <authorList>
            <person name="Atibalentja N."/>
            <person name="Keating K."/>
            <person name="Fields C.J."/>
        </authorList>
    </citation>
    <scope>NUCLEOTIDE SEQUENCE</scope>
    <source>
        <strain evidence="1">Niue_2</strain>
        <tissue evidence="1">Leaf</tissue>
    </source>
</reference>
<organism evidence="1 2">
    <name type="scientific">Colocasia esculenta</name>
    <name type="common">Wild taro</name>
    <name type="synonym">Arum esculentum</name>
    <dbReference type="NCBI Taxonomy" id="4460"/>
    <lineage>
        <taxon>Eukaryota</taxon>
        <taxon>Viridiplantae</taxon>
        <taxon>Streptophyta</taxon>
        <taxon>Embryophyta</taxon>
        <taxon>Tracheophyta</taxon>
        <taxon>Spermatophyta</taxon>
        <taxon>Magnoliopsida</taxon>
        <taxon>Liliopsida</taxon>
        <taxon>Araceae</taxon>
        <taxon>Aroideae</taxon>
        <taxon>Colocasieae</taxon>
        <taxon>Colocasia</taxon>
    </lineage>
</organism>
<evidence type="ECO:0000313" key="1">
    <source>
        <dbReference type="EMBL" id="MQL86081.1"/>
    </source>
</evidence>
<name>A0A843URT8_COLES</name>
<dbReference type="AlphaFoldDB" id="A0A843URT8"/>
<dbReference type="Proteomes" id="UP000652761">
    <property type="component" value="Unassembled WGS sequence"/>
</dbReference>
<gene>
    <name evidence="1" type="ORF">Taro_018608</name>
</gene>